<dbReference type="InterPro" id="IPR034291">
    <property type="entry name" value="TMP_synthase"/>
</dbReference>
<dbReference type="EMBL" id="RBIN01000002">
    <property type="protein sequence ID" value="RKR06843.1"/>
    <property type="molecule type" value="Genomic_DNA"/>
</dbReference>
<dbReference type="Proteomes" id="UP000281975">
    <property type="component" value="Unassembled WGS sequence"/>
</dbReference>
<feature type="binding site" evidence="10">
    <location>
        <position position="93"/>
    </location>
    <ligand>
        <name>Mg(2+)</name>
        <dbReference type="ChEBI" id="CHEBI:18420"/>
    </ligand>
</feature>
<dbReference type="UniPathway" id="UPA00060">
    <property type="reaction ID" value="UER00141"/>
</dbReference>
<sequence length="216" mass="22712">MTLRQRLQLYFIMGSDDCLHAPEQVVEEALAGGITLFQFREKGARAHSDTATRALALELQQRCRRHDVPFVVNDDVELALAIGADGVHVGQQDESVAAIRARCPRNFIIGASAISREEAERASREGADYLGIGPVLATGSKADAERPIGLQGLADILPFTGGLPTVAIGGIDASCCARVMRTGVDGVAVISAISRAAAPRQAAAGLKSLTARQPAD</sequence>
<feature type="binding site" evidence="10">
    <location>
        <position position="170"/>
    </location>
    <ligand>
        <name>2-[(2R,5Z)-2-carboxy-4-methylthiazol-5(2H)-ylidene]ethyl phosphate</name>
        <dbReference type="ChEBI" id="CHEBI:62899"/>
    </ligand>
</feature>
<evidence type="ECO:0000256" key="6">
    <source>
        <dbReference type="ARBA" id="ARBA00022977"/>
    </source>
</evidence>
<dbReference type="EC" id="2.5.1.3" evidence="10"/>
<keyword evidence="3 10" id="KW-0808">Transferase</keyword>
<feature type="binding site" evidence="10">
    <location>
        <position position="112"/>
    </location>
    <ligand>
        <name>4-amino-2-methyl-5-(diphosphooxymethyl)pyrimidine</name>
        <dbReference type="ChEBI" id="CHEBI:57841"/>
    </ligand>
</feature>
<evidence type="ECO:0000256" key="11">
    <source>
        <dbReference type="RuleBase" id="RU003826"/>
    </source>
</evidence>
<keyword evidence="5 10" id="KW-0460">Magnesium</keyword>
<dbReference type="CDD" id="cd00564">
    <property type="entry name" value="TMP_TenI"/>
    <property type="match status" value="1"/>
</dbReference>
<evidence type="ECO:0000256" key="10">
    <source>
        <dbReference type="HAMAP-Rule" id="MF_00097"/>
    </source>
</evidence>
<feature type="binding site" evidence="10">
    <location>
        <begin position="138"/>
        <end position="140"/>
    </location>
    <ligand>
        <name>2-[(2R,5Z)-2-carboxy-4-methylthiazol-5(2H)-ylidene]ethyl phosphate</name>
        <dbReference type="ChEBI" id="CHEBI:62899"/>
    </ligand>
</feature>
<keyword evidence="6 10" id="KW-0784">Thiamine biosynthesis</keyword>
<comment type="function">
    <text evidence="1 10">Condenses 4-methyl-5-(beta-hydroxyethyl)thiazole monophosphate (THZ-P) and 2-methyl-4-amino-5-hydroxymethyl pyrimidine pyrophosphate (HMP-PP) to form thiamine monophosphate (TMP).</text>
</comment>
<protein>
    <recommendedName>
        <fullName evidence="10">Thiamine-phosphate synthase</fullName>
        <shortName evidence="10">TP synthase</shortName>
        <shortName evidence="10">TPS</shortName>
        <ecNumber evidence="10">2.5.1.3</ecNumber>
    </recommendedName>
    <alternativeName>
        <fullName evidence="10">Thiamine-phosphate pyrophosphorylase</fullName>
        <shortName evidence="10">TMP pyrophosphorylase</shortName>
        <shortName evidence="10">TMP-PPase</shortName>
    </alternativeName>
</protein>
<reference evidence="14 15" key="1">
    <citation type="submission" date="2018-10" db="EMBL/GenBank/DDBJ databases">
        <title>Genomic Encyclopedia of Type Strains, Phase IV (KMG-IV): sequencing the most valuable type-strain genomes for metagenomic binning, comparative biology and taxonomic classification.</title>
        <authorList>
            <person name="Goeker M."/>
        </authorList>
    </citation>
    <scope>NUCLEOTIDE SEQUENCE [LARGE SCALE GENOMIC DNA]</scope>
    <source>
        <strain evidence="14 15">DSM 23229</strain>
    </source>
</reference>
<evidence type="ECO:0000256" key="5">
    <source>
        <dbReference type="ARBA" id="ARBA00022842"/>
    </source>
</evidence>
<comment type="catalytic activity">
    <reaction evidence="7 10 11">
        <text>4-methyl-5-(2-phosphooxyethyl)-thiazole + 4-amino-2-methyl-5-(diphosphooxymethyl)pyrimidine + H(+) = thiamine phosphate + diphosphate</text>
        <dbReference type="Rhea" id="RHEA:22328"/>
        <dbReference type="ChEBI" id="CHEBI:15378"/>
        <dbReference type="ChEBI" id="CHEBI:33019"/>
        <dbReference type="ChEBI" id="CHEBI:37575"/>
        <dbReference type="ChEBI" id="CHEBI:57841"/>
        <dbReference type="ChEBI" id="CHEBI:58296"/>
        <dbReference type="EC" id="2.5.1.3"/>
    </reaction>
</comment>
<name>A0A420WZR8_9GAMM</name>
<evidence type="ECO:0000256" key="8">
    <source>
        <dbReference type="ARBA" id="ARBA00047851"/>
    </source>
</evidence>
<comment type="catalytic activity">
    <reaction evidence="8 10 11">
        <text>2-(2-carboxy-4-methylthiazol-5-yl)ethyl phosphate + 4-amino-2-methyl-5-(diphosphooxymethyl)pyrimidine + 2 H(+) = thiamine phosphate + CO2 + diphosphate</text>
        <dbReference type="Rhea" id="RHEA:47848"/>
        <dbReference type="ChEBI" id="CHEBI:15378"/>
        <dbReference type="ChEBI" id="CHEBI:16526"/>
        <dbReference type="ChEBI" id="CHEBI:33019"/>
        <dbReference type="ChEBI" id="CHEBI:37575"/>
        <dbReference type="ChEBI" id="CHEBI:57841"/>
        <dbReference type="ChEBI" id="CHEBI:62890"/>
        <dbReference type="EC" id="2.5.1.3"/>
    </reaction>
</comment>
<evidence type="ECO:0000256" key="9">
    <source>
        <dbReference type="ARBA" id="ARBA00047883"/>
    </source>
</evidence>
<feature type="binding site" evidence="10">
    <location>
        <position position="73"/>
    </location>
    <ligand>
        <name>4-amino-2-methyl-5-(diphosphooxymethyl)pyrimidine</name>
        <dbReference type="ChEBI" id="CHEBI:57841"/>
    </ligand>
</feature>
<dbReference type="InterPro" id="IPR036206">
    <property type="entry name" value="ThiamineP_synth_sf"/>
</dbReference>
<dbReference type="GO" id="GO:0004789">
    <property type="term" value="F:thiamine-phosphate diphosphorylase activity"/>
    <property type="evidence" value="ECO:0007669"/>
    <property type="project" value="UniProtKB-UniRule"/>
</dbReference>
<feature type="binding site" evidence="10">
    <location>
        <begin position="38"/>
        <end position="42"/>
    </location>
    <ligand>
        <name>4-amino-2-methyl-5-(diphosphooxymethyl)pyrimidine</name>
        <dbReference type="ChEBI" id="CHEBI:57841"/>
    </ligand>
</feature>
<dbReference type="RefSeq" id="WP_121171551.1">
    <property type="nucleotide sequence ID" value="NZ_RBIN01000002.1"/>
</dbReference>
<comment type="cofactor">
    <cofactor evidence="10">
        <name>Mg(2+)</name>
        <dbReference type="ChEBI" id="CHEBI:18420"/>
    </cofactor>
    <text evidence="10">Binds 1 Mg(2+) ion per subunit.</text>
</comment>
<feature type="domain" description="Thiamine phosphate synthase/TenI" evidence="13">
    <location>
        <begin position="9"/>
        <end position="193"/>
    </location>
</feature>
<dbReference type="NCBIfam" id="TIGR00693">
    <property type="entry name" value="thiE"/>
    <property type="match status" value="1"/>
</dbReference>
<evidence type="ECO:0000256" key="4">
    <source>
        <dbReference type="ARBA" id="ARBA00022723"/>
    </source>
</evidence>
<dbReference type="PANTHER" id="PTHR20857">
    <property type="entry name" value="THIAMINE-PHOSPHATE PYROPHOSPHORYLASE"/>
    <property type="match status" value="1"/>
</dbReference>
<dbReference type="AlphaFoldDB" id="A0A420WZR8"/>
<keyword evidence="15" id="KW-1185">Reference proteome</keyword>
<evidence type="ECO:0000256" key="1">
    <source>
        <dbReference type="ARBA" id="ARBA00003814"/>
    </source>
</evidence>
<accession>A0A420WZR8</accession>
<evidence type="ECO:0000256" key="12">
    <source>
        <dbReference type="RuleBase" id="RU004253"/>
    </source>
</evidence>
<evidence type="ECO:0000259" key="13">
    <source>
        <dbReference type="Pfam" id="PF02581"/>
    </source>
</evidence>
<dbReference type="Gene3D" id="3.20.20.70">
    <property type="entry name" value="Aldolase class I"/>
    <property type="match status" value="1"/>
</dbReference>
<dbReference type="GO" id="GO:0009228">
    <property type="term" value="P:thiamine biosynthetic process"/>
    <property type="evidence" value="ECO:0007669"/>
    <property type="project" value="UniProtKB-KW"/>
</dbReference>
<comment type="caution">
    <text evidence="14">The sequence shown here is derived from an EMBL/GenBank/DDBJ whole genome shotgun (WGS) entry which is preliminary data.</text>
</comment>
<proteinExistence type="inferred from homology"/>
<dbReference type="GO" id="GO:0005737">
    <property type="term" value="C:cytoplasm"/>
    <property type="evidence" value="ECO:0007669"/>
    <property type="project" value="TreeGrafter"/>
</dbReference>
<evidence type="ECO:0000313" key="15">
    <source>
        <dbReference type="Proteomes" id="UP000281975"/>
    </source>
</evidence>
<feature type="binding site" evidence="10">
    <location>
        <position position="141"/>
    </location>
    <ligand>
        <name>4-amino-2-methyl-5-(diphosphooxymethyl)pyrimidine</name>
        <dbReference type="ChEBI" id="CHEBI:57841"/>
    </ligand>
</feature>
<dbReference type="GO" id="GO:0000287">
    <property type="term" value="F:magnesium ion binding"/>
    <property type="evidence" value="ECO:0007669"/>
    <property type="project" value="UniProtKB-UniRule"/>
</dbReference>
<gene>
    <name evidence="10" type="primary">thiE</name>
    <name evidence="14" type="ORF">C7446_0842</name>
</gene>
<dbReference type="PANTHER" id="PTHR20857:SF15">
    <property type="entry name" value="THIAMINE-PHOSPHATE SYNTHASE"/>
    <property type="match status" value="1"/>
</dbReference>
<comment type="catalytic activity">
    <reaction evidence="9 10 11">
        <text>2-[(2R,5Z)-2-carboxy-4-methylthiazol-5(2H)-ylidene]ethyl phosphate + 4-amino-2-methyl-5-(diphosphooxymethyl)pyrimidine + 2 H(+) = thiamine phosphate + CO2 + diphosphate</text>
        <dbReference type="Rhea" id="RHEA:47844"/>
        <dbReference type="ChEBI" id="CHEBI:15378"/>
        <dbReference type="ChEBI" id="CHEBI:16526"/>
        <dbReference type="ChEBI" id="CHEBI:33019"/>
        <dbReference type="ChEBI" id="CHEBI:37575"/>
        <dbReference type="ChEBI" id="CHEBI:57841"/>
        <dbReference type="ChEBI" id="CHEBI:62899"/>
        <dbReference type="EC" id="2.5.1.3"/>
    </reaction>
</comment>
<dbReference type="SUPFAM" id="SSF51391">
    <property type="entry name" value="Thiamin phosphate synthase"/>
    <property type="match status" value="1"/>
</dbReference>
<dbReference type="Pfam" id="PF02581">
    <property type="entry name" value="TMP-TENI"/>
    <property type="match status" value="1"/>
</dbReference>
<evidence type="ECO:0000256" key="7">
    <source>
        <dbReference type="ARBA" id="ARBA00047334"/>
    </source>
</evidence>
<feature type="binding site" evidence="10">
    <location>
        <begin position="190"/>
        <end position="191"/>
    </location>
    <ligand>
        <name>2-[(2R,5Z)-2-carboxy-4-methylthiazol-5(2H)-ylidene]ethyl phosphate</name>
        <dbReference type="ChEBI" id="CHEBI:62899"/>
    </ligand>
</feature>
<comment type="similarity">
    <text evidence="10 11">Belongs to the thiamine-phosphate synthase family.</text>
</comment>
<keyword evidence="4 10" id="KW-0479">Metal-binding</keyword>
<dbReference type="InterPro" id="IPR022998">
    <property type="entry name" value="ThiamineP_synth_TenI"/>
</dbReference>
<dbReference type="FunFam" id="3.20.20.70:FF:000096">
    <property type="entry name" value="Thiamine-phosphate synthase"/>
    <property type="match status" value="1"/>
</dbReference>
<evidence type="ECO:0000256" key="2">
    <source>
        <dbReference type="ARBA" id="ARBA00005165"/>
    </source>
</evidence>
<evidence type="ECO:0000256" key="3">
    <source>
        <dbReference type="ARBA" id="ARBA00022679"/>
    </source>
</evidence>
<dbReference type="InterPro" id="IPR013785">
    <property type="entry name" value="Aldolase_TIM"/>
</dbReference>
<evidence type="ECO:0000313" key="14">
    <source>
        <dbReference type="EMBL" id="RKR06843.1"/>
    </source>
</evidence>
<organism evidence="14 15">
    <name type="scientific">Kushneria sinocarnis</name>
    <dbReference type="NCBI Taxonomy" id="595502"/>
    <lineage>
        <taxon>Bacteria</taxon>
        <taxon>Pseudomonadati</taxon>
        <taxon>Pseudomonadota</taxon>
        <taxon>Gammaproteobacteria</taxon>
        <taxon>Oceanospirillales</taxon>
        <taxon>Halomonadaceae</taxon>
        <taxon>Kushneria</taxon>
    </lineage>
</organism>
<dbReference type="HAMAP" id="MF_00097">
    <property type="entry name" value="TMP_synthase"/>
    <property type="match status" value="1"/>
</dbReference>
<dbReference type="OrthoDB" id="9789949at2"/>
<feature type="binding site" evidence="10">
    <location>
        <position position="74"/>
    </location>
    <ligand>
        <name>Mg(2+)</name>
        <dbReference type="ChEBI" id="CHEBI:18420"/>
    </ligand>
</feature>
<dbReference type="GO" id="GO:0009229">
    <property type="term" value="P:thiamine diphosphate biosynthetic process"/>
    <property type="evidence" value="ECO:0007669"/>
    <property type="project" value="UniProtKB-UniRule"/>
</dbReference>
<comment type="pathway">
    <text evidence="2 10 12">Cofactor biosynthesis; thiamine diphosphate biosynthesis; thiamine phosphate from 4-amino-2-methyl-5-diphosphomethylpyrimidine and 4-methyl-5-(2-phosphoethyl)-thiazole: step 1/1.</text>
</comment>